<dbReference type="AlphaFoldDB" id="G2YHE6"/>
<dbReference type="Proteomes" id="UP000008177">
    <property type="component" value="Unplaced contigs"/>
</dbReference>
<dbReference type="EMBL" id="FQ790336">
    <property type="protein sequence ID" value="CCD51133.1"/>
    <property type="molecule type" value="Genomic_DNA"/>
</dbReference>
<dbReference type="InParanoid" id="G2YHE6"/>
<sequence>MCLKVLGEDGTVAPVSRCLLIVTRFDKTNRSHSTNLYLQPDLCNPTLAYIKAMLEVDCLMGEPA</sequence>
<accession>G2YHE6</accession>
<reference evidence="2" key="1">
    <citation type="journal article" date="2011" name="PLoS Genet.">
        <title>Genomic analysis of the necrotrophic fungal pathogens Sclerotinia sclerotiorum and Botrytis cinerea.</title>
        <authorList>
            <person name="Amselem J."/>
            <person name="Cuomo C.A."/>
            <person name="van Kan J.A."/>
            <person name="Viaud M."/>
            <person name="Benito E.P."/>
            <person name="Couloux A."/>
            <person name="Coutinho P.M."/>
            <person name="de Vries R.P."/>
            <person name="Dyer P.S."/>
            <person name="Fillinger S."/>
            <person name="Fournier E."/>
            <person name="Gout L."/>
            <person name="Hahn M."/>
            <person name="Kohn L."/>
            <person name="Lapalu N."/>
            <person name="Plummer K.M."/>
            <person name="Pradier J.M."/>
            <person name="Quevillon E."/>
            <person name="Sharon A."/>
            <person name="Simon A."/>
            <person name="ten Have A."/>
            <person name="Tudzynski B."/>
            <person name="Tudzynski P."/>
            <person name="Wincker P."/>
            <person name="Andrew M."/>
            <person name="Anthouard V."/>
            <person name="Beever R.E."/>
            <person name="Beffa R."/>
            <person name="Benoit I."/>
            <person name="Bouzid O."/>
            <person name="Brault B."/>
            <person name="Chen Z."/>
            <person name="Choquer M."/>
            <person name="Collemare J."/>
            <person name="Cotton P."/>
            <person name="Danchin E.G."/>
            <person name="Da Silva C."/>
            <person name="Gautier A."/>
            <person name="Giraud C."/>
            <person name="Giraud T."/>
            <person name="Gonzalez C."/>
            <person name="Grossetete S."/>
            <person name="Guldener U."/>
            <person name="Henrissat B."/>
            <person name="Howlett B.J."/>
            <person name="Kodira C."/>
            <person name="Kretschmer M."/>
            <person name="Lappartient A."/>
            <person name="Leroch M."/>
            <person name="Levis C."/>
            <person name="Mauceli E."/>
            <person name="Neuveglise C."/>
            <person name="Oeser B."/>
            <person name="Pearson M."/>
            <person name="Poulain J."/>
            <person name="Poussereau N."/>
            <person name="Quesneville H."/>
            <person name="Rascle C."/>
            <person name="Schumacher J."/>
            <person name="Segurens B."/>
            <person name="Sexton A."/>
            <person name="Silva E."/>
            <person name="Sirven C."/>
            <person name="Soanes D.M."/>
            <person name="Talbot N.J."/>
            <person name="Templeton M."/>
            <person name="Yandava C."/>
            <person name="Yarden O."/>
            <person name="Zeng Q."/>
            <person name="Rollins J.A."/>
            <person name="Lebrun M.H."/>
            <person name="Dickman M."/>
        </authorList>
    </citation>
    <scope>NUCLEOTIDE SEQUENCE [LARGE SCALE GENOMIC DNA]</scope>
    <source>
        <strain evidence="2">T4</strain>
    </source>
</reference>
<dbReference type="HOGENOM" id="CLU_2867424_0_0_1"/>
<proteinExistence type="predicted"/>
<evidence type="ECO:0000313" key="1">
    <source>
        <dbReference type="EMBL" id="CCD51133.1"/>
    </source>
</evidence>
<evidence type="ECO:0000313" key="2">
    <source>
        <dbReference type="Proteomes" id="UP000008177"/>
    </source>
</evidence>
<protein>
    <submittedName>
        <fullName evidence="1">Uncharacterized protein</fullName>
    </submittedName>
</protein>
<organism evidence="1 2">
    <name type="scientific">Botryotinia fuckeliana (strain T4)</name>
    <name type="common">Noble rot fungus</name>
    <name type="synonym">Botrytis cinerea</name>
    <dbReference type="NCBI Taxonomy" id="999810"/>
    <lineage>
        <taxon>Eukaryota</taxon>
        <taxon>Fungi</taxon>
        <taxon>Dikarya</taxon>
        <taxon>Ascomycota</taxon>
        <taxon>Pezizomycotina</taxon>
        <taxon>Leotiomycetes</taxon>
        <taxon>Helotiales</taxon>
        <taxon>Sclerotiniaceae</taxon>
        <taxon>Botrytis</taxon>
    </lineage>
</organism>
<name>G2YHE6_BOTF4</name>
<gene>
    <name evidence="1" type="ORF">BofuT4_uP084950.1</name>
</gene>